<dbReference type="PANTHER" id="PTHR43329">
    <property type="entry name" value="EPOXIDE HYDROLASE"/>
    <property type="match status" value="1"/>
</dbReference>
<feature type="domain" description="AB hydrolase-1" evidence="2">
    <location>
        <begin position="36"/>
        <end position="178"/>
    </location>
</feature>
<dbReference type="GO" id="GO:0016787">
    <property type="term" value="F:hydrolase activity"/>
    <property type="evidence" value="ECO:0007669"/>
    <property type="project" value="UniProtKB-KW"/>
</dbReference>
<dbReference type="Proteomes" id="UP000237752">
    <property type="component" value="Unassembled WGS sequence"/>
</dbReference>
<dbReference type="InterPro" id="IPR029058">
    <property type="entry name" value="AB_hydrolase_fold"/>
</dbReference>
<sequence length="306" mass="33670">MSGNGTSRILADGPWTHREISANGIRLHIAEAGKGPLVVLLHGFPQNWWMWRHLIPRLADAGYHVVAPDLRGFGASDKPPRSYDLMTVSGDVGGLIRALGAREATVIGHDIGGLVAWTTAALHPGVVRGLGAVSAPHPRRLRRELISSNAQRRALAHAFAYQLPRVPESQLTSDNGAEVREIMRKWTGPDWAHTTDFAYATEVYRQAMCVPQAAYGAAEYFRWMMRSLARPDGARFAKSLAVRIDVPVLQLQGWLDPVLLPQTSDGSSAYVAGPYESHYFDNLGHFLPEEDPETVGALIEEWLLTL</sequence>
<protein>
    <submittedName>
        <fullName evidence="3">Pimeloyl-ACP methyl ester carboxylesterase</fullName>
    </submittedName>
</protein>
<dbReference type="PRINTS" id="PR00412">
    <property type="entry name" value="EPOXHYDRLASE"/>
</dbReference>
<dbReference type="OrthoDB" id="2987348at2"/>
<reference evidence="3 4" key="1">
    <citation type="submission" date="2018-03" db="EMBL/GenBank/DDBJ databases">
        <title>Genomic Encyclopedia of Archaeal and Bacterial Type Strains, Phase II (KMG-II): from individual species to whole genera.</title>
        <authorList>
            <person name="Goeker M."/>
        </authorList>
    </citation>
    <scope>NUCLEOTIDE SEQUENCE [LARGE SCALE GENOMIC DNA]</scope>
    <source>
        <strain evidence="3 4">DSM 100065</strain>
    </source>
</reference>
<dbReference type="AlphaFoldDB" id="A0A2T1A3D1"/>
<dbReference type="Pfam" id="PF00561">
    <property type="entry name" value="Abhydrolase_1"/>
    <property type="match status" value="1"/>
</dbReference>
<accession>A0A2T1A3D1</accession>
<comment type="caution">
    <text evidence="3">The sequence shown here is derived from an EMBL/GenBank/DDBJ whole genome shotgun (WGS) entry which is preliminary data.</text>
</comment>
<organism evidence="3 4">
    <name type="scientific">Antricoccus suffuscus</name>
    <dbReference type="NCBI Taxonomy" id="1629062"/>
    <lineage>
        <taxon>Bacteria</taxon>
        <taxon>Bacillati</taxon>
        <taxon>Actinomycetota</taxon>
        <taxon>Actinomycetes</taxon>
        <taxon>Geodermatophilales</taxon>
        <taxon>Antricoccaceae</taxon>
        <taxon>Antricoccus</taxon>
    </lineage>
</organism>
<gene>
    <name evidence="3" type="ORF">CLV47_103153</name>
</gene>
<dbReference type="PRINTS" id="PR00111">
    <property type="entry name" value="ABHYDROLASE"/>
</dbReference>
<dbReference type="InterPro" id="IPR000639">
    <property type="entry name" value="Epox_hydrolase-like"/>
</dbReference>
<dbReference type="RefSeq" id="WP_106348068.1">
    <property type="nucleotide sequence ID" value="NZ_PVUE01000003.1"/>
</dbReference>
<dbReference type="Gene3D" id="3.40.50.1820">
    <property type="entry name" value="alpha/beta hydrolase"/>
    <property type="match status" value="1"/>
</dbReference>
<evidence type="ECO:0000259" key="2">
    <source>
        <dbReference type="Pfam" id="PF00561"/>
    </source>
</evidence>
<evidence type="ECO:0000313" key="3">
    <source>
        <dbReference type="EMBL" id="PRZ43096.1"/>
    </source>
</evidence>
<proteinExistence type="predicted"/>
<name>A0A2T1A3D1_9ACTN</name>
<evidence type="ECO:0000313" key="4">
    <source>
        <dbReference type="Proteomes" id="UP000237752"/>
    </source>
</evidence>
<keyword evidence="1" id="KW-0378">Hydrolase</keyword>
<dbReference type="SUPFAM" id="SSF53474">
    <property type="entry name" value="alpha/beta-Hydrolases"/>
    <property type="match status" value="1"/>
</dbReference>
<dbReference type="InterPro" id="IPR000073">
    <property type="entry name" value="AB_hydrolase_1"/>
</dbReference>
<keyword evidence="4" id="KW-1185">Reference proteome</keyword>
<evidence type="ECO:0000256" key="1">
    <source>
        <dbReference type="ARBA" id="ARBA00022801"/>
    </source>
</evidence>
<dbReference type="EMBL" id="PVUE01000003">
    <property type="protein sequence ID" value="PRZ43096.1"/>
    <property type="molecule type" value="Genomic_DNA"/>
</dbReference>